<reference evidence="1" key="2">
    <citation type="journal article" date="2015" name="Data Brief">
        <title>Shoot transcriptome of the giant reed, Arundo donax.</title>
        <authorList>
            <person name="Barrero R.A."/>
            <person name="Guerrero F.D."/>
            <person name="Moolhuijzen P."/>
            <person name="Goolsby J.A."/>
            <person name="Tidwell J."/>
            <person name="Bellgard S.E."/>
            <person name="Bellgard M.I."/>
        </authorList>
    </citation>
    <scope>NUCLEOTIDE SEQUENCE</scope>
    <source>
        <tissue evidence="1">Shoot tissue taken approximately 20 cm above the soil surface</tissue>
    </source>
</reference>
<sequence length="104" mass="10844">MVGAGGADAAQDAVCGGLGGDEGAAEVGIYHVVPLAAAERRVMARVGGKRGRRRGRRRLPLSAHLDRVGEAGDLGAYPQAQALAKFVVDDCTEKEKSMLRTEQA</sequence>
<organism evidence="1">
    <name type="scientific">Arundo donax</name>
    <name type="common">Giant reed</name>
    <name type="synonym">Donax arundinaceus</name>
    <dbReference type="NCBI Taxonomy" id="35708"/>
    <lineage>
        <taxon>Eukaryota</taxon>
        <taxon>Viridiplantae</taxon>
        <taxon>Streptophyta</taxon>
        <taxon>Embryophyta</taxon>
        <taxon>Tracheophyta</taxon>
        <taxon>Spermatophyta</taxon>
        <taxon>Magnoliopsida</taxon>
        <taxon>Liliopsida</taxon>
        <taxon>Poales</taxon>
        <taxon>Poaceae</taxon>
        <taxon>PACMAD clade</taxon>
        <taxon>Arundinoideae</taxon>
        <taxon>Arundineae</taxon>
        <taxon>Arundo</taxon>
    </lineage>
</organism>
<accession>A0A0A9FKM9</accession>
<dbReference type="EMBL" id="GBRH01187240">
    <property type="protein sequence ID" value="JAE10656.1"/>
    <property type="molecule type" value="Transcribed_RNA"/>
</dbReference>
<name>A0A0A9FKM9_ARUDO</name>
<evidence type="ECO:0000313" key="1">
    <source>
        <dbReference type="EMBL" id="JAE10656.1"/>
    </source>
</evidence>
<protein>
    <submittedName>
        <fullName evidence="1">Uncharacterized protein</fullName>
    </submittedName>
</protein>
<proteinExistence type="predicted"/>
<dbReference type="AlphaFoldDB" id="A0A0A9FKM9"/>
<reference evidence="1" key="1">
    <citation type="submission" date="2014-09" db="EMBL/GenBank/DDBJ databases">
        <authorList>
            <person name="Magalhaes I.L.F."/>
            <person name="Oliveira U."/>
            <person name="Santos F.R."/>
            <person name="Vidigal T.H.D.A."/>
            <person name="Brescovit A.D."/>
            <person name="Santos A.J."/>
        </authorList>
    </citation>
    <scope>NUCLEOTIDE SEQUENCE</scope>
    <source>
        <tissue evidence="1">Shoot tissue taken approximately 20 cm above the soil surface</tissue>
    </source>
</reference>